<keyword evidence="3 6" id="KW-0812">Transmembrane</keyword>
<keyword evidence="9" id="KW-1185">Reference proteome</keyword>
<evidence type="ECO:0000313" key="9">
    <source>
        <dbReference type="Proteomes" id="UP000654573"/>
    </source>
</evidence>
<dbReference type="EMBL" id="JACOOU010000009">
    <property type="protein sequence ID" value="MBC5674267.1"/>
    <property type="molecule type" value="Genomic_DNA"/>
</dbReference>
<comment type="similarity">
    <text evidence="6">Belongs to the ABC-4 integral membrane protein family.</text>
</comment>
<dbReference type="PIRSF" id="PIRSF018968">
    <property type="entry name" value="ABC_permease_BceB"/>
    <property type="match status" value="1"/>
</dbReference>
<feature type="transmembrane region" description="Helical" evidence="6">
    <location>
        <begin position="57"/>
        <end position="77"/>
    </location>
</feature>
<evidence type="ECO:0000259" key="7">
    <source>
        <dbReference type="Pfam" id="PF02687"/>
    </source>
</evidence>
<evidence type="ECO:0000256" key="6">
    <source>
        <dbReference type="PIRNR" id="PIRNR018968"/>
    </source>
</evidence>
<dbReference type="PANTHER" id="PTHR46795:SF3">
    <property type="entry name" value="ABC TRANSPORTER PERMEASE"/>
    <property type="match status" value="1"/>
</dbReference>
<keyword evidence="6" id="KW-0813">Transport</keyword>
<feature type="domain" description="ABC3 transporter permease C-terminal" evidence="7">
    <location>
        <begin position="62"/>
        <end position="168"/>
    </location>
</feature>
<feature type="transmembrane region" description="Helical" evidence="6">
    <location>
        <begin position="199"/>
        <end position="218"/>
    </location>
</feature>
<feature type="transmembrane region" description="Helical" evidence="6">
    <location>
        <begin position="155"/>
        <end position="178"/>
    </location>
</feature>
<keyword evidence="2 6" id="KW-1003">Cell membrane</keyword>
<evidence type="ECO:0000313" key="8">
    <source>
        <dbReference type="EMBL" id="MBC5674267.1"/>
    </source>
</evidence>
<feature type="transmembrane region" description="Helical" evidence="6">
    <location>
        <begin position="110"/>
        <end position="135"/>
    </location>
</feature>
<gene>
    <name evidence="8" type="ORF">H8S76_18620</name>
</gene>
<comment type="caution">
    <text evidence="8">The sequence shown here is derived from an EMBL/GenBank/DDBJ whole genome shotgun (WGS) entry which is preliminary data.</text>
</comment>
<dbReference type="Proteomes" id="UP000654573">
    <property type="component" value="Unassembled WGS sequence"/>
</dbReference>
<evidence type="ECO:0000256" key="1">
    <source>
        <dbReference type="ARBA" id="ARBA00004651"/>
    </source>
</evidence>
<evidence type="ECO:0000256" key="3">
    <source>
        <dbReference type="ARBA" id="ARBA00022692"/>
    </source>
</evidence>
<dbReference type="Pfam" id="PF02687">
    <property type="entry name" value="FtsX"/>
    <property type="match status" value="1"/>
</dbReference>
<feature type="transmembrane region" description="Helical" evidence="6">
    <location>
        <begin position="514"/>
        <end position="536"/>
    </location>
</feature>
<feature type="transmembrane region" description="Helical" evidence="6">
    <location>
        <begin position="230"/>
        <end position="255"/>
    </location>
</feature>
<dbReference type="InterPro" id="IPR003838">
    <property type="entry name" value="ABC3_permease_C"/>
</dbReference>
<dbReference type="RefSeq" id="WP_103732176.1">
    <property type="nucleotide sequence ID" value="NZ_JACOOU010000009.1"/>
</dbReference>
<evidence type="ECO:0000256" key="4">
    <source>
        <dbReference type="ARBA" id="ARBA00022989"/>
    </source>
</evidence>
<protein>
    <submittedName>
        <fullName evidence="8">ABC transporter permease</fullName>
    </submittedName>
</protein>
<proteinExistence type="inferred from homology"/>
<organism evidence="8 9">
    <name type="scientific">Blautia celeris</name>
    <dbReference type="NCBI Taxonomy" id="2763026"/>
    <lineage>
        <taxon>Bacteria</taxon>
        <taxon>Bacillati</taxon>
        <taxon>Bacillota</taxon>
        <taxon>Clostridia</taxon>
        <taxon>Lachnospirales</taxon>
        <taxon>Lachnospiraceae</taxon>
        <taxon>Blautia</taxon>
    </lineage>
</organism>
<dbReference type="PANTHER" id="PTHR46795">
    <property type="entry name" value="ABC TRANSPORTER PERMEASE-RELATED-RELATED"/>
    <property type="match status" value="1"/>
</dbReference>
<evidence type="ECO:0000256" key="5">
    <source>
        <dbReference type="ARBA" id="ARBA00023136"/>
    </source>
</evidence>
<dbReference type="InterPro" id="IPR027022">
    <property type="entry name" value="ABC_permease_BceB-typ"/>
</dbReference>
<feature type="transmembrane region" description="Helical" evidence="6">
    <location>
        <begin position="572"/>
        <end position="593"/>
    </location>
</feature>
<keyword evidence="4 6" id="KW-1133">Transmembrane helix</keyword>
<accession>A0ABR7FGF4</accession>
<evidence type="ECO:0000256" key="2">
    <source>
        <dbReference type="ARBA" id="ARBA00022475"/>
    </source>
</evidence>
<feature type="transmembrane region" description="Helical" evidence="6">
    <location>
        <begin position="288"/>
        <end position="308"/>
    </location>
</feature>
<reference evidence="8 9" key="1">
    <citation type="submission" date="2020-08" db="EMBL/GenBank/DDBJ databases">
        <title>Genome public.</title>
        <authorList>
            <person name="Liu C."/>
            <person name="Sun Q."/>
        </authorList>
    </citation>
    <scope>NUCLEOTIDE SEQUENCE [LARGE SCALE GENOMIC DNA]</scope>
    <source>
        <strain evidence="8 9">NSJ-34</strain>
    </source>
</reference>
<sequence>MSLIRLTMSNFKRNLRNYMSLVLALAFSVFIFFNFQCVLYSDSMEVLNNYNKDYIDLIVHALSVVFGVFLFFFIWYATNVFLNQRKKEIGIYIFMGLDNKRIGKMYALEALFSGLFSLAAGLAAGVVFSKLFQMVLLRISEISVDIKFSFSLKPVLITACVFMAIYGLMVVKGYVSLVRSSVLDMLSGAKQKEMKAEPAFLTAIKIMLGVSVLGAGYYCAVRTGDIDSLAYALAAVILVIAGTYFIYGGLIPWLIRKLTENKQYLYQKQRNLWVNNLAFRLKRNYRTYAIVTVLMICSVTVLGTSIALKQRYERSEHFRTTYTCQVVTKTEVDADEIQKGIEKENKVKYRSSIPLLSLDPDKLHSKYKSANYAITSESAVKAAAEEAGLPYESGSLRDNECVHLTHIMLMSFVPEDNEPVTIGDQVFQQIAESNVPYLGDLQNGMSVYVVNDTQYKKLQLLGEVLYLYNYKFEDPENLDASVPYLRSLAKEDPDRFVGVNLIRTEDKEGAWVRVMYSLCVFMFATLILACGSIIFIKLNNEAVEDMERYRVLQKIGIQRSTLYKSMKNEIRFTYYCPFVLMVLTSYFSIHAVGTVMKEDLLRINVFSAAAILLLFSIIYLISVRAFRKKVLD</sequence>
<keyword evidence="5 6" id="KW-0472">Membrane</keyword>
<dbReference type="InterPro" id="IPR052536">
    <property type="entry name" value="ABC-4_Integral_Memb_Prot"/>
</dbReference>
<comment type="subcellular location">
    <subcellularLocation>
        <location evidence="1 6">Cell membrane</location>
        <topology evidence="1 6">Multi-pass membrane protein</topology>
    </subcellularLocation>
</comment>
<feature type="transmembrane region" description="Helical" evidence="6">
    <location>
        <begin position="605"/>
        <end position="626"/>
    </location>
</feature>
<name>A0ABR7FGF4_9FIRM</name>